<dbReference type="OrthoDB" id="10033309at2759"/>
<dbReference type="PANTHER" id="PTHR35569">
    <property type="entry name" value="CYANAMIDE HYDRATASE DDI2-RELATED"/>
    <property type="match status" value="1"/>
</dbReference>
<dbReference type="InterPro" id="IPR006674">
    <property type="entry name" value="HD_domain"/>
</dbReference>
<dbReference type="STRING" id="933084.A0A067P2S1"/>
<dbReference type="AlphaFoldDB" id="A0A067P2S1"/>
<reference evidence="3" key="1">
    <citation type="journal article" date="2014" name="Proc. Natl. Acad. Sci. U.S.A.">
        <title>Extensive sampling of basidiomycete genomes demonstrates inadequacy of the white-rot/brown-rot paradigm for wood decay fungi.</title>
        <authorList>
            <person name="Riley R."/>
            <person name="Salamov A.A."/>
            <person name="Brown D.W."/>
            <person name="Nagy L.G."/>
            <person name="Floudas D."/>
            <person name="Held B.W."/>
            <person name="Levasseur A."/>
            <person name="Lombard V."/>
            <person name="Morin E."/>
            <person name="Otillar R."/>
            <person name="Lindquist E.A."/>
            <person name="Sun H."/>
            <person name="LaButti K.M."/>
            <person name="Schmutz J."/>
            <person name="Jabbour D."/>
            <person name="Luo H."/>
            <person name="Baker S.E."/>
            <person name="Pisabarro A.G."/>
            <person name="Walton J.D."/>
            <person name="Blanchette R.A."/>
            <person name="Henrissat B."/>
            <person name="Martin F."/>
            <person name="Cullen D."/>
            <person name="Hibbett D.S."/>
            <person name="Grigoriev I.V."/>
        </authorList>
    </citation>
    <scope>NUCLEOTIDE SEQUENCE [LARGE SCALE GENOMIC DNA]</scope>
    <source>
        <strain evidence="3">MUCL 33604</strain>
    </source>
</reference>
<dbReference type="PANTHER" id="PTHR35569:SF1">
    <property type="entry name" value="CYANAMIDE HYDRATASE DDI2-RELATED"/>
    <property type="match status" value="1"/>
</dbReference>
<dbReference type="SUPFAM" id="SSF109604">
    <property type="entry name" value="HD-domain/PDEase-like"/>
    <property type="match status" value="1"/>
</dbReference>
<sequence>MSPLPSQTLPVPLLPYFASLNLPPPSIYPPSLFALLTSSTSTPTALTPIISKALSFARDFLPPWVLNHSLRVYAYGVALATHAGWTEDPEVVIHMGWDQELWFLAALFHDIGWAPDSECRCGGEDGTRLSFEIWGGMKARELLIEWGAPRWAADEVCEAIIRHTEDYNSGSLRLVTALLNLGPSHDFRAILHAPSLIHPETTSAITLLYPRLGLIYHFVEVTNHETETKPGCLSAIWAPRTLGKVGGIQDFDGVQGKLDEGEDGWERKKDGQFLVLK</sequence>
<dbReference type="CDD" id="cd00077">
    <property type="entry name" value="HDc"/>
    <property type="match status" value="1"/>
</dbReference>
<dbReference type="NCBIfam" id="TIGR03401">
    <property type="entry name" value="cyanamide_fam"/>
    <property type="match status" value="1"/>
</dbReference>
<protein>
    <recommendedName>
        <fullName evidence="1">HD domain-containing protein</fullName>
    </recommendedName>
</protein>
<gene>
    <name evidence="2" type="ORF">JAAARDRAFT_662587</name>
</gene>
<dbReference type="Pfam" id="PF01966">
    <property type="entry name" value="HD"/>
    <property type="match status" value="1"/>
</dbReference>
<name>A0A067P2S1_9AGAM</name>
<evidence type="ECO:0000313" key="3">
    <source>
        <dbReference type="Proteomes" id="UP000027265"/>
    </source>
</evidence>
<evidence type="ECO:0000259" key="1">
    <source>
        <dbReference type="Pfam" id="PF01966"/>
    </source>
</evidence>
<organism evidence="2 3">
    <name type="scientific">Jaapia argillacea MUCL 33604</name>
    <dbReference type="NCBI Taxonomy" id="933084"/>
    <lineage>
        <taxon>Eukaryota</taxon>
        <taxon>Fungi</taxon>
        <taxon>Dikarya</taxon>
        <taxon>Basidiomycota</taxon>
        <taxon>Agaricomycotina</taxon>
        <taxon>Agaricomycetes</taxon>
        <taxon>Agaricomycetidae</taxon>
        <taxon>Jaapiales</taxon>
        <taxon>Jaapiaceae</taxon>
        <taxon>Jaapia</taxon>
    </lineage>
</organism>
<feature type="domain" description="HD" evidence="1">
    <location>
        <begin position="65"/>
        <end position="168"/>
    </location>
</feature>
<dbReference type="Gene3D" id="1.10.3210.10">
    <property type="entry name" value="Hypothetical protein af1432"/>
    <property type="match status" value="1"/>
</dbReference>
<evidence type="ECO:0000313" key="2">
    <source>
        <dbReference type="EMBL" id="KDQ49223.1"/>
    </source>
</evidence>
<keyword evidence="3" id="KW-1185">Reference proteome</keyword>
<dbReference type="HOGENOM" id="CLU_1004968_0_0_1"/>
<dbReference type="InterPro" id="IPR003607">
    <property type="entry name" value="HD/PDEase_dom"/>
</dbReference>
<proteinExistence type="predicted"/>
<dbReference type="EMBL" id="KL197794">
    <property type="protein sequence ID" value="KDQ49223.1"/>
    <property type="molecule type" value="Genomic_DNA"/>
</dbReference>
<dbReference type="InterPro" id="IPR017771">
    <property type="entry name" value="Cyanamide_hydratase_HD"/>
</dbReference>
<dbReference type="Proteomes" id="UP000027265">
    <property type="component" value="Unassembled WGS sequence"/>
</dbReference>
<accession>A0A067P2S1</accession>
<dbReference type="InParanoid" id="A0A067P2S1"/>